<dbReference type="InterPro" id="IPR021182">
    <property type="entry name" value="SOK_magnoliopsida"/>
</dbReference>
<comment type="subunit">
    <text evidence="8">Homodimer. Forms long polymer filaments with other SOKs proteins polymers (e.g. SOK1, SOK2, SOK3 and SOK4) crucial for polar localization and biological activity. Binds to ANGUSTIFOLIA (AN).</text>
</comment>
<evidence type="ECO:0000256" key="2">
    <source>
        <dbReference type="ARBA" id="ARBA00022473"/>
    </source>
</evidence>
<feature type="compositionally biased region" description="Low complexity" evidence="9">
    <location>
        <begin position="429"/>
        <end position="448"/>
    </location>
</feature>
<feature type="region of interest" description="Disordered" evidence="9">
    <location>
        <begin position="411"/>
        <end position="465"/>
    </location>
</feature>
<feature type="compositionally biased region" description="Polar residues" evidence="9">
    <location>
        <begin position="455"/>
        <end position="465"/>
    </location>
</feature>
<dbReference type="AlphaFoldDB" id="A0AAE1RXE5"/>
<name>A0AAE1RXE5_9SOLA</name>
<protein>
    <recommendedName>
        <fullName evidence="10">SOSEKI DIX-like domain-containing protein</fullName>
    </recommendedName>
</protein>
<keyword evidence="3" id="KW-1003">Cell membrane</keyword>
<evidence type="ECO:0000313" key="11">
    <source>
        <dbReference type="EMBL" id="KAK4358832.1"/>
    </source>
</evidence>
<dbReference type="EMBL" id="JAVYJV010000011">
    <property type="protein sequence ID" value="KAK4358832.1"/>
    <property type="molecule type" value="Genomic_DNA"/>
</dbReference>
<evidence type="ECO:0000256" key="5">
    <source>
        <dbReference type="ARBA" id="ARBA00023136"/>
    </source>
</evidence>
<reference evidence="11" key="1">
    <citation type="submission" date="2023-12" db="EMBL/GenBank/DDBJ databases">
        <title>Genome assembly of Anisodus tanguticus.</title>
        <authorList>
            <person name="Wang Y.-J."/>
        </authorList>
    </citation>
    <scope>NUCLEOTIDE SEQUENCE</scope>
    <source>
        <strain evidence="11">KB-2021</strain>
        <tissue evidence="11">Leaf</tissue>
    </source>
</reference>
<dbReference type="GO" id="GO:2000067">
    <property type="term" value="P:regulation of root morphogenesis"/>
    <property type="evidence" value="ECO:0007669"/>
    <property type="project" value="UniProtKB-ARBA"/>
</dbReference>
<dbReference type="InterPro" id="IPR048351">
    <property type="entry name" value="SOK_DIX"/>
</dbReference>
<feature type="region of interest" description="Disordered" evidence="9">
    <location>
        <begin position="1"/>
        <end position="24"/>
    </location>
</feature>
<evidence type="ECO:0000256" key="9">
    <source>
        <dbReference type="SAM" id="MobiDB-lite"/>
    </source>
</evidence>
<comment type="subcellular location">
    <subcellularLocation>
        <location evidence="1">Cell membrane</location>
        <topology evidence="1">Peripheral membrane protein</topology>
        <orientation evidence="1">Cytoplasmic side</orientation>
    </subcellularLocation>
</comment>
<proteinExistence type="inferred from homology"/>
<dbReference type="PANTHER" id="PTHR31083">
    <property type="entry name" value="UPSTREAM OF FLC PROTEIN (DUF966)"/>
    <property type="match status" value="1"/>
</dbReference>
<evidence type="ECO:0000259" key="10">
    <source>
        <dbReference type="Pfam" id="PF06136"/>
    </source>
</evidence>
<keyword evidence="6" id="KW-0131">Cell cycle</keyword>
<evidence type="ECO:0000256" key="4">
    <source>
        <dbReference type="ARBA" id="ARBA00022618"/>
    </source>
</evidence>
<dbReference type="GO" id="GO:0051302">
    <property type="term" value="P:regulation of cell division"/>
    <property type="evidence" value="ECO:0007669"/>
    <property type="project" value="UniProtKB-ARBA"/>
</dbReference>
<dbReference type="GO" id="GO:0051258">
    <property type="term" value="P:protein polymerization"/>
    <property type="evidence" value="ECO:0007669"/>
    <property type="project" value="UniProtKB-ARBA"/>
</dbReference>
<accession>A0AAE1RXE5</accession>
<comment type="caution">
    <text evidence="11">The sequence shown here is derived from an EMBL/GenBank/DDBJ whole genome shotgun (WGS) entry which is preliminary data.</text>
</comment>
<sequence>MEGLSRSVRATELQMHKKWKDRDTSPERTKVWTETPNHKLKSERKVPVVYYLTRNGQLEHPHFMEVPLSSLDGLYLRDVINRLNFLRGKGMASLYSWSAKRSYRNGFVWHDLSEHDFIYPAHGQEYVLKGSELVVDGAITITSQSEELEFSTSTNQVPEVRKINEDHEFPAVSRRRNQSWCSADFHEYRVYKADSSNESAGKAAADAGTQTDDRGRRRREIGVVEEERGHRRIQQTQSHSTELSRGEISPPPLDSSPETLETLMKANGRVIVRSEIINEDQTVNNNNNQSSGKNRGSSVFMQLLSCGSMSFKDCGPGGYGKDHGLNLISHYKSRLPRGTGLNNQVEKDAENTKVEYHHGITKVEDKEYFSGSLIETKKDEYPALKRSSSFNAERSAKLEISEKEIEGVRAKCIPRRPKNQSTTRKEGSSSDLSCSSSASISSGSSSQHGSKRVVVQSQLSSSIKQ</sequence>
<gene>
    <name evidence="11" type="ORF">RND71_021061</name>
</gene>
<feature type="compositionally biased region" description="Polar residues" evidence="9">
    <location>
        <begin position="234"/>
        <end position="243"/>
    </location>
</feature>
<evidence type="ECO:0000256" key="3">
    <source>
        <dbReference type="ARBA" id="ARBA00022475"/>
    </source>
</evidence>
<dbReference type="GO" id="GO:0051301">
    <property type="term" value="P:cell division"/>
    <property type="evidence" value="ECO:0007669"/>
    <property type="project" value="UniProtKB-KW"/>
</dbReference>
<dbReference type="PIRSF" id="PIRSF031043">
    <property type="entry name" value="UCP031043"/>
    <property type="match status" value="1"/>
</dbReference>
<feature type="compositionally biased region" description="Basic and acidic residues" evidence="9">
    <location>
        <begin position="211"/>
        <end position="229"/>
    </location>
</feature>
<dbReference type="GO" id="GO:0005886">
    <property type="term" value="C:plasma membrane"/>
    <property type="evidence" value="ECO:0007669"/>
    <property type="project" value="UniProtKB-SubCell"/>
</dbReference>
<evidence type="ECO:0000256" key="7">
    <source>
        <dbReference type="ARBA" id="ARBA00024211"/>
    </source>
</evidence>
<comment type="similarity">
    <text evidence="7">Belongs to the SOSEKI family.</text>
</comment>
<feature type="region of interest" description="Disordered" evidence="9">
    <location>
        <begin position="194"/>
        <end position="257"/>
    </location>
</feature>
<keyword evidence="2" id="KW-0217">Developmental protein</keyword>
<feature type="domain" description="SOSEKI DIX-like" evidence="10">
    <location>
        <begin position="46"/>
        <end position="134"/>
    </location>
</feature>
<dbReference type="GO" id="GO:0090708">
    <property type="term" value="P:specification of plant organ axis polarity"/>
    <property type="evidence" value="ECO:0007669"/>
    <property type="project" value="UniProtKB-ARBA"/>
</dbReference>
<dbReference type="Proteomes" id="UP001291623">
    <property type="component" value="Unassembled WGS sequence"/>
</dbReference>
<dbReference type="Pfam" id="PF06136">
    <property type="entry name" value="SOK"/>
    <property type="match status" value="1"/>
</dbReference>
<keyword evidence="12" id="KW-1185">Reference proteome</keyword>
<evidence type="ECO:0000256" key="8">
    <source>
        <dbReference type="ARBA" id="ARBA00046534"/>
    </source>
</evidence>
<organism evidence="11 12">
    <name type="scientific">Anisodus tanguticus</name>
    <dbReference type="NCBI Taxonomy" id="243964"/>
    <lineage>
        <taxon>Eukaryota</taxon>
        <taxon>Viridiplantae</taxon>
        <taxon>Streptophyta</taxon>
        <taxon>Embryophyta</taxon>
        <taxon>Tracheophyta</taxon>
        <taxon>Spermatophyta</taxon>
        <taxon>Magnoliopsida</taxon>
        <taxon>eudicotyledons</taxon>
        <taxon>Gunneridae</taxon>
        <taxon>Pentapetalae</taxon>
        <taxon>asterids</taxon>
        <taxon>lamiids</taxon>
        <taxon>Solanales</taxon>
        <taxon>Solanaceae</taxon>
        <taxon>Solanoideae</taxon>
        <taxon>Hyoscyameae</taxon>
        <taxon>Anisodus</taxon>
    </lineage>
</organism>
<keyword evidence="5" id="KW-0472">Membrane</keyword>
<dbReference type="PANTHER" id="PTHR31083:SF44">
    <property type="entry name" value="PROTEIN UPSTREAM OF FLC-LIKE"/>
    <property type="match status" value="1"/>
</dbReference>
<evidence type="ECO:0000256" key="1">
    <source>
        <dbReference type="ARBA" id="ARBA00004413"/>
    </source>
</evidence>
<keyword evidence="4" id="KW-0132">Cell division</keyword>
<evidence type="ECO:0000313" key="12">
    <source>
        <dbReference type="Proteomes" id="UP001291623"/>
    </source>
</evidence>
<evidence type="ECO:0000256" key="6">
    <source>
        <dbReference type="ARBA" id="ARBA00023306"/>
    </source>
</evidence>
<dbReference type="InterPro" id="IPR010369">
    <property type="entry name" value="SOK"/>
</dbReference>